<keyword evidence="3" id="KW-1185">Reference proteome</keyword>
<name>A0A0C3AI97_SERVB</name>
<feature type="region of interest" description="Disordered" evidence="1">
    <location>
        <begin position="1"/>
        <end position="53"/>
    </location>
</feature>
<dbReference type="Proteomes" id="UP000054097">
    <property type="component" value="Unassembled WGS sequence"/>
</dbReference>
<dbReference type="AlphaFoldDB" id="A0A0C3AI97"/>
<reference evidence="2 3" key="1">
    <citation type="submission" date="2014-04" db="EMBL/GenBank/DDBJ databases">
        <authorList>
            <consortium name="DOE Joint Genome Institute"/>
            <person name="Kuo A."/>
            <person name="Zuccaro A."/>
            <person name="Kohler A."/>
            <person name="Nagy L.G."/>
            <person name="Floudas D."/>
            <person name="Copeland A."/>
            <person name="Barry K.W."/>
            <person name="Cichocki N."/>
            <person name="Veneault-Fourrey C."/>
            <person name="LaButti K."/>
            <person name="Lindquist E.A."/>
            <person name="Lipzen A."/>
            <person name="Lundell T."/>
            <person name="Morin E."/>
            <person name="Murat C."/>
            <person name="Sun H."/>
            <person name="Tunlid A."/>
            <person name="Henrissat B."/>
            <person name="Grigoriev I.V."/>
            <person name="Hibbett D.S."/>
            <person name="Martin F."/>
            <person name="Nordberg H.P."/>
            <person name="Cantor M.N."/>
            <person name="Hua S.X."/>
        </authorList>
    </citation>
    <scope>NUCLEOTIDE SEQUENCE [LARGE SCALE GENOMIC DNA]</scope>
    <source>
        <strain evidence="2 3">MAFF 305830</strain>
    </source>
</reference>
<reference evidence="3" key="2">
    <citation type="submission" date="2015-01" db="EMBL/GenBank/DDBJ databases">
        <title>Evolutionary Origins and Diversification of the Mycorrhizal Mutualists.</title>
        <authorList>
            <consortium name="DOE Joint Genome Institute"/>
            <consortium name="Mycorrhizal Genomics Consortium"/>
            <person name="Kohler A."/>
            <person name="Kuo A."/>
            <person name="Nagy L.G."/>
            <person name="Floudas D."/>
            <person name="Copeland A."/>
            <person name="Barry K.W."/>
            <person name="Cichocki N."/>
            <person name="Veneault-Fourrey C."/>
            <person name="LaButti K."/>
            <person name="Lindquist E.A."/>
            <person name="Lipzen A."/>
            <person name="Lundell T."/>
            <person name="Morin E."/>
            <person name="Murat C."/>
            <person name="Riley R."/>
            <person name="Ohm R."/>
            <person name="Sun H."/>
            <person name="Tunlid A."/>
            <person name="Henrissat B."/>
            <person name="Grigoriev I.V."/>
            <person name="Hibbett D.S."/>
            <person name="Martin F."/>
        </authorList>
    </citation>
    <scope>NUCLEOTIDE SEQUENCE [LARGE SCALE GENOMIC DNA]</scope>
    <source>
        <strain evidence="3">MAFF 305830</strain>
    </source>
</reference>
<dbReference type="HOGENOM" id="CLU_1571605_0_0_1"/>
<evidence type="ECO:0000313" key="2">
    <source>
        <dbReference type="EMBL" id="KIM24380.1"/>
    </source>
</evidence>
<dbReference type="EMBL" id="KN824324">
    <property type="protein sequence ID" value="KIM24380.1"/>
    <property type="molecule type" value="Genomic_DNA"/>
</dbReference>
<evidence type="ECO:0000313" key="3">
    <source>
        <dbReference type="Proteomes" id="UP000054097"/>
    </source>
</evidence>
<evidence type="ECO:0000256" key="1">
    <source>
        <dbReference type="SAM" id="MobiDB-lite"/>
    </source>
</evidence>
<organism evidence="2 3">
    <name type="scientific">Serendipita vermifera MAFF 305830</name>
    <dbReference type="NCBI Taxonomy" id="933852"/>
    <lineage>
        <taxon>Eukaryota</taxon>
        <taxon>Fungi</taxon>
        <taxon>Dikarya</taxon>
        <taxon>Basidiomycota</taxon>
        <taxon>Agaricomycotina</taxon>
        <taxon>Agaricomycetes</taxon>
        <taxon>Sebacinales</taxon>
        <taxon>Serendipitaceae</taxon>
        <taxon>Serendipita</taxon>
    </lineage>
</organism>
<protein>
    <submittedName>
        <fullName evidence="2">Uncharacterized protein</fullName>
    </submittedName>
</protein>
<gene>
    <name evidence="2" type="ORF">M408DRAFT_317601</name>
</gene>
<feature type="compositionally biased region" description="Basic and acidic residues" evidence="1">
    <location>
        <begin position="20"/>
        <end position="42"/>
    </location>
</feature>
<accession>A0A0C3AI97</accession>
<sequence length="205" mass="22134">MASIEGVESSASSLHPHNRAHGDHDREHNNDHGADGHTRGEDASELNVPNPELGTELKLVESIVLVEGAQADEQPDSSRAAPKTPKYDINDTIAALEQAGFSGYEIGRSIPFKLPGTCWPCLLAYGAKGAPRFQDDAEADEHAKTHIGGSWGSDGNFNCATHSERSPEDISKCATIAISIRPDKERGITPAYCRLCDSTKFVKIW</sequence>
<proteinExistence type="predicted"/>